<gene>
    <name evidence="1" type="ORF">ATW55_14425</name>
</gene>
<accession>A0A117SXW6</accession>
<name>A0A117SXW6_9BACL</name>
<dbReference type="EMBL" id="LPVJ01000027">
    <property type="protein sequence ID" value="KUO96125.1"/>
    <property type="molecule type" value="Genomic_DNA"/>
</dbReference>
<comment type="caution">
    <text evidence="1">The sequence shown here is derived from an EMBL/GenBank/DDBJ whole genome shotgun (WGS) entry which is preliminary data.</text>
</comment>
<proteinExistence type="predicted"/>
<dbReference type="OrthoDB" id="9853458at2"/>
<evidence type="ECO:0000313" key="1">
    <source>
        <dbReference type="EMBL" id="KUO96125.1"/>
    </source>
</evidence>
<sequence length="284" mass="31933">MALENRKSLLKIRFIGEELSEKSVPIYDLGESLISVQRLVHKAYLETRGYHKGRQQLSSVERRKLALQISARQKQSDSYLLDAFLASHPILTGIYSTTIGACISEMITAVAVYSKKQIHTMFDSRTKPKEPANSAMEAKLQFIINLYSEVATIANRVNNTSRVTQVELHTQDDFNLEKVQFDIDNRDYIRSLYGEKFTASESTITGLIESLNIARQTATVRTPSGIVNVKMKSTDFAKVRYEAVDDSAVTFKGNYVIQIGKNTHGKLDFEASSIEDVTSTDFLD</sequence>
<organism evidence="1 2">
    <name type="scientific">Ferroacidibacillus organovorans</name>
    <dbReference type="NCBI Taxonomy" id="1765683"/>
    <lineage>
        <taxon>Bacteria</taxon>
        <taxon>Bacillati</taxon>
        <taxon>Bacillota</taxon>
        <taxon>Bacilli</taxon>
        <taxon>Bacillales</taxon>
        <taxon>Alicyclobacillaceae</taxon>
        <taxon>Ferroacidibacillus</taxon>
    </lineage>
</organism>
<evidence type="ECO:0000313" key="2">
    <source>
        <dbReference type="Proteomes" id="UP000053557"/>
    </source>
</evidence>
<dbReference type="Proteomes" id="UP000053557">
    <property type="component" value="Unassembled WGS sequence"/>
</dbReference>
<dbReference type="AlphaFoldDB" id="A0A117SXW6"/>
<reference evidence="1 2" key="1">
    <citation type="submission" date="2015-12" db="EMBL/GenBank/DDBJ databases">
        <title>Draft genome sequence of Acidibacillus ferrooxidans ITV001, isolated from a chalcopyrite acid mine drainage site in Brazil.</title>
        <authorList>
            <person name="Dall'Agnol H."/>
            <person name="Nancucheo I."/>
            <person name="Johnson B."/>
            <person name="Oliveira R."/>
            <person name="Leite L."/>
            <person name="Pylro V."/>
            <person name="Nunes G.L."/>
            <person name="Tzotzos G."/>
            <person name="Fernandes G.R."/>
            <person name="Dutra J."/>
            <person name="Orellana S.C."/>
            <person name="Oliveira G."/>
        </authorList>
    </citation>
    <scope>NUCLEOTIDE SEQUENCE [LARGE SCALE GENOMIC DNA]</scope>
    <source>
        <strain evidence="2">ITV01</strain>
    </source>
</reference>
<keyword evidence="2" id="KW-1185">Reference proteome</keyword>
<protein>
    <submittedName>
        <fullName evidence="1">Uncharacterized protein</fullName>
    </submittedName>
</protein>
<dbReference type="RefSeq" id="WP_067714874.1">
    <property type="nucleotide sequence ID" value="NZ_LPVJ01000027.1"/>
</dbReference>